<evidence type="ECO:0000256" key="7">
    <source>
        <dbReference type="ARBA" id="ARBA00022824"/>
    </source>
</evidence>
<evidence type="ECO:0000256" key="8">
    <source>
        <dbReference type="ARBA" id="ARBA00022989"/>
    </source>
</evidence>
<accession>A6W746</accession>
<comment type="pathway">
    <text evidence="2">Glycolipid biosynthesis; glycosylphosphatidylinositol-anchor biosynthesis.</text>
</comment>
<dbReference type="InterPro" id="IPR007315">
    <property type="entry name" value="PIG-V/Gpi18"/>
</dbReference>
<dbReference type="KEGG" id="kra:Krad_1147"/>
<dbReference type="GO" id="GO:0031501">
    <property type="term" value="C:mannosyltransferase complex"/>
    <property type="evidence" value="ECO:0007669"/>
    <property type="project" value="TreeGrafter"/>
</dbReference>
<dbReference type="PANTHER" id="PTHR12468">
    <property type="entry name" value="GPI MANNOSYLTRANSFERASE 2"/>
    <property type="match status" value="1"/>
</dbReference>
<dbReference type="PANTHER" id="PTHR12468:SF2">
    <property type="entry name" value="GPI MANNOSYLTRANSFERASE 2"/>
    <property type="match status" value="1"/>
</dbReference>
<dbReference type="GO" id="GO:0004376">
    <property type="term" value="F:GPI mannosyltransferase activity"/>
    <property type="evidence" value="ECO:0007669"/>
    <property type="project" value="InterPro"/>
</dbReference>
<name>A6W746_KINRD</name>
<evidence type="ECO:0000256" key="9">
    <source>
        <dbReference type="ARBA" id="ARBA00023136"/>
    </source>
</evidence>
<dbReference type="AlphaFoldDB" id="A6W746"/>
<keyword evidence="6 10" id="KW-0812">Transmembrane</keyword>
<evidence type="ECO:0000256" key="2">
    <source>
        <dbReference type="ARBA" id="ARBA00004687"/>
    </source>
</evidence>
<feature type="transmembrane region" description="Helical" evidence="10">
    <location>
        <begin position="252"/>
        <end position="269"/>
    </location>
</feature>
<feature type="transmembrane region" description="Helical" evidence="10">
    <location>
        <begin position="26"/>
        <end position="46"/>
    </location>
</feature>
<evidence type="ECO:0000256" key="10">
    <source>
        <dbReference type="SAM" id="Phobius"/>
    </source>
</evidence>
<evidence type="ECO:0000313" key="11">
    <source>
        <dbReference type="EMBL" id="ABS02635.1"/>
    </source>
</evidence>
<dbReference type="UniPathway" id="UPA00196"/>
<gene>
    <name evidence="11" type="ordered locus">Krad_1147</name>
</gene>
<keyword evidence="7" id="KW-0256">Endoplasmic reticulum</keyword>
<evidence type="ECO:0000256" key="6">
    <source>
        <dbReference type="ARBA" id="ARBA00022692"/>
    </source>
</evidence>
<dbReference type="eggNOG" id="COG5542">
    <property type="taxonomic scope" value="Bacteria"/>
</dbReference>
<feature type="transmembrane region" description="Helical" evidence="10">
    <location>
        <begin position="360"/>
        <end position="376"/>
    </location>
</feature>
<feature type="transmembrane region" description="Helical" evidence="10">
    <location>
        <begin position="127"/>
        <end position="148"/>
    </location>
</feature>
<dbReference type="EMBL" id="CP000750">
    <property type="protein sequence ID" value="ABS02635.1"/>
    <property type="molecule type" value="Genomic_DNA"/>
</dbReference>
<organism evidence="11 12">
    <name type="scientific">Kineococcus radiotolerans (strain ATCC BAA-149 / DSM 14245 / SRS30216)</name>
    <dbReference type="NCBI Taxonomy" id="266940"/>
    <lineage>
        <taxon>Bacteria</taxon>
        <taxon>Bacillati</taxon>
        <taxon>Actinomycetota</taxon>
        <taxon>Actinomycetes</taxon>
        <taxon>Kineosporiales</taxon>
        <taxon>Kineosporiaceae</taxon>
        <taxon>Kineococcus</taxon>
    </lineage>
</organism>
<dbReference type="RefSeq" id="WP_012084511.1">
    <property type="nucleotide sequence ID" value="NC_009664.2"/>
</dbReference>
<dbReference type="GO" id="GO:0006506">
    <property type="term" value="P:GPI anchor biosynthetic process"/>
    <property type="evidence" value="ECO:0007669"/>
    <property type="project" value="UniProtKB-UniPathway"/>
</dbReference>
<sequence>MTAVPAPVHAPPVRSRLLLRWLRLPVAVRVLLVYALARLFSAAVLAEVARFQVASQWTPARSGYGDVLGLWDATWYRRIAEEGYPDSVPLGAAGDVQQSALAFYPLAPLLARLVMLTGLPFSWAGSAVSLVAGALAAVGVHAVVLRALSERAPAAVARRGAWSAAVLFCVSPPSPVYQVPYTEAPAIALLVAFLACLQRGRYAPAALLALLLGLTRPVAVPLCVVVVVHLVVRARRGRRAGRVLGGREALRCLALLSASGAAGLLWPVVTWRLTGRTDAYTATMGAWRAGGRVEWLTPWWGISQYVLGAVAGPLLLVAAVVASAWWLLSRRTAVLGPELRAWCLAYVGYLLLVLDPFTSLFRYLVLLFPLGGLVALRPGGRPVLRAWVACSLALQVVWVAWLWRFSPPADWPP</sequence>
<evidence type="ECO:0000256" key="4">
    <source>
        <dbReference type="ARBA" id="ARBA00022676"/>
    </source>
</evidence>
<keyword evidence="5" id="KW-0808">Transferase</keyword>
<dbReference type="GO" id="GO:0000009">
    <property type="term" value="F:alpha-1,6-mannosyltransferase activity"/>
    <property type="evidence" value="ECO:0007669"/>
    <property type="project" value="InterPro"/>
</dbReference>
<keyword evidence="12" id="KW-1185">Reference proteome</keyword>
<evidence type="ECO:0000256" key="5">
    <source>
        <dbReference type="ARBA" id="ARBA00022679"/>
    </source>
</evidence>
<dbReference type="OrthoDB" id="151635at2"/>
<proteinExistence type="predicted"/>
<reference evidence="12" key="1">
    <citation type="journal article" date="2008" name="PLoS ONE">
        <title>Survival in nuclear waste, extreme resistance, and potential applications gleaned from the genome sequence of Kineococcus radiotolerans SRS30216.</title>
        <authorList>
            <person name="Bagwell C.E."/>
            <person name="Bhat S."/>
            <person name="Hawkins G.M."/>
            <person name="Smith B.W."/>
            <person name="Biswas T."/>
            <person name="Hoover T.R."/>
            <person name="Saunders E."/>
            <person name="Han C.S."/>
            <person name="Tsodikov O.V."/>
            <person name="Shimkets L.J."/>
        </authorList>
    </citation>
    <scope>NUCLEOTIDE SEQUENCE [LARGE SCALE GENOMIC DNA]</scope>
    <source>
        <strain evidence="12">ATCC BAA-149 / DSM 14245 / SRS30216</strain>
    </source>
</reference>
<keyword evidence="9 10" id="KW-0472">Membrane</keyword>
<feature type="transmembrane region" description="Helical" evidence="10">
    <location>
        <begin position="207"/>
        <end position="232"/>
    </location>
</feature>
<evidence type="ECO:0000256" key="1">
    <source>
        <dbReference type="ARBA" id="ARBA00004477"/>
    </source>
</evidence>
<evidence type="ECO:0000256" key="3">
    <source>
        <dbReference type="ARBA" id="ARBA00022502"/>
    </source>
</evidence>
<dbReference type="HOGENOM" id="CLU_036370_1_0_11"/>
<dbReference type="GO" id="GO:0016020">
    <property type="term" value="C:membrane"/>
    <property type="evidence" value="ECO:0007669"/>
    <property type="project" value="GOC"/>
</dbReference>
<keyword evidence="3" id="KW-0337">GPI-anchor biosynthesis</keyword>
<feature type="transmembrane region" description="Helical" evidence="10">
    <location>
        <begin position="339"/>
        <end position="354"/>
    </location>
</feature>
<dbReference type="STRING" id="266940.Krad_1147"/>
<feature type="transmembrane region" description="Helical" evidence="10">
    <location>
        <begin position="383"/>
        <end position="403"/>
    </location>
</feature>
<evidence type="ECO:0000313" key="12">
    <source>
        <dbReference type="Proteomes" id="UP000001116"/>
    </source>
</evidence>
<comment type="subcellular location">
    <subcellularLocation>
        <location evidence="1">Endoplasmic reticulum membrane</location>
        <topology evidence="1">Multi-pass membrane protein</topology>
    </subcellularLocation>
</comment>
<keyword evidence="8 10" id="KW-1133">Transmembrane helix</keyword>
<protein>
    <submittedName>
        <fullName evidence="11">Integral membrane protein</fullName>
    </submittedName>
</protein>
<dbReference type="Proteomes" id="UP000001116">
    <property type="component" value="Chromosome"/>
</dbReference>
<keyword evidence="4" id="KW-0328">Glycosyltransferase</keyword>
<feature type="transmembrane region" description="Helical" evidence="10">
    <location>
        <begin position="305"/>
        <end position="327"/>
    </location>
</feature>